<dbReference type="SUPFAM" id="SSF52374">
    <property type="entry name" value="Nucleotidylyl transferase"/>
    <property type="match status" value="1"/>
</dbReference>
<evidence type="ECO:0000313" key="15">
    <source>
        <dbReference type="Proteomes" id="UP000426246"/>
    </source>
</evidence>
<dbReference type="InterPro" id="IPR014729">
    <property type="entry name" value="Rossmann-like_a/b/a_fold"/>
</dbReference>
<evidence type="ECO:0000313" key="14">
    <source>
        <dbReference type="EMBL" id="QGQ93595.1"/>
    </source>
</evidence>
<dbReference type="RefSeq" id="WP_155698524.1">
    <property type="nucleotide sequence ID" value="NZ_CP034235.1"/>
</dbReference>
<dbReference type="FunFam" id="3.40.50.620:FF:000007">
    <property type="entry name" value="Glutamate--tRNA ligase"/>
    <property type="match status" value="1"/>
</dbReference>
<dbReference type="Pfam" id="PF00749">
    <property type="entry name" value="tRNA-synt_1c"/>
    <property type="match status" value="1"/>
</dbReference>
<evidence type="ECO:0000256" key="11">
    <source>
        <dbReference type="HAMAP-Rule" id="MF_00022"/>
    </source>
</evidence>
<evidence type="ECO:0000259" key="13">
    <source>
        <dbReference type="Pfam" id="PF19269"/>
    </source>
</evidence>
<evidence type="ECO:0000256" key="5">
    <source>
        <dbReference type="ARBA" id="ARBA00022598"/>
    </source>
</evidence>
<dbReference type="InterPro" id="IPR004527">
    <property type="entry name" value="Glu-tRNA-ligase_bac/mito"/>
</dbReference>
<dbReference type="HAMAP" id="MF_00022">
    <property type="entry name" value="Glu_tRNA_synth_type1"/>
    <property type="match status" value="1"/>
</dbReference>
<comment type="catalytic activity">
    <reaction evidence="10 11">
        <text>tRNA(Glu) + L-glutamate + ATP = L-glutamyl-tRNA(Glu) + AMP + diphosphate</text>
        <dbReference type="Rhea" id="RHEA:23540"/>
        <dbReference type="Rhea" id="RHEA-COMP:9663"/>
        <dbReference type="Rhea" id="RHEA-COMP:9680"/>
        <dbReference type="ChEBI" id="CHEBI:29985"/>
        <dbReference type="ChEBI" id="CHEBI:30616"/>
        <dbReference type="ChEBI" id="CHEBI:33019"/>
        <dbReference type="ChEBI" id="CHEBI:78442"/>
        <dbReference type="ChEBI" id="CHEBI:78520"/>
        <dbReference type="ChEBI" id="CHEBI:456215"/>
        <dbReference type="EC" id="6.1.1.17"/>
    </reaction>
</comment>
<organism evidence="14 15">
    <name type="scientific">Paenibacillus psychroresistens</name>
    <dbReference type="NCBI Taxonomy" id="1778678"/>
    <lineage>
        <taxon>Bacteria</taxon>
        <taxon>Bacillati</taxon>
        <taxon>Bacillota</taxon>
        <taxon>Bacilli</taxon>
        <taxon>Bacillales</taxon>
        <taxon>Paenibacillaceae</taxon>
        <taxon>Paenibacillus</taxon>
    </lineage>
</organism>
<comment type="subunit">
    <text evidence="3 11">Monomer.</text>
</comment>
<gene>
    <name evidence="11" type="primary">gltX</name>
    <name evidence="14" type="ORF">EHS13_01010</name>
</gene>
<evidence type="ECO:0000259" key="12">
    <source>
        <dbReference type="Pfam" id="PF00749"/>
    </source>
</evidence>
<dbReference type="GO" id="GO:0008270">
    <property type="term" value="F:zinc ion binding"/>
    <property type="evidence" value="ECO:0007669"/>
    <property type="project" value="InterPro"/>
</dbReference>
<comment type="subcellular location">
    <subcellularLocation>
        <location evidence="1 11">Cytoplasm</location>
    </subcellularLocation>
</comment>
<feature type="short sequence motif" description="'HIGH' region" evidence="11">
    <location>
        <begin position="11"/>
        <end position="21"/>
    </location>
</feature>
<dbReference type="PANTHER" id="PTHR43311">
    <property type="entry name" value="GLUTAMATE--TRNA LIGASE"/>
    <property type="match status" value="1"/>
</dbReference>
<dbReference type="PRINTS" id="PR00987">
    <property type="entry name" value="TRNASYNTHGLU"/>
</dbReference>
<dbReference type="GO" id="GO:0004818">
    <property type="term" value="F:glutamate-tRNA ligase activity"/>
    <property type="evidence" value="ECO:0007669"/>
    <property type="project" value="UniProtKB-UniRule"/>
</dbReference>
<dbReference type="CDD" id="cd00808">
    <property type="entry name" value="GluRS_core"/>
    <property type="match status" value="1"/>
</dbReference>
<evidence type="ECO:0000256" key="2">
    <source>
        <dbReference type="ARBA" id="ARBA00007894"/>
    </source>
</evidence>
<keyword evidence="6 11" id="KW-0547">Nucleotide-binding</keyword>
<dbReference type="GO" id="GO:0005829">
    <property type="term" value="C:cytosol"/>
    <property type="evidence" value="ECO:0007669"/>
    <property type="project" value="TreeGrafter"/>
</dbReference>
<dbReference type="PROSITE" id="PS00178">
    <property type="entry name" value="AA_TRNA_LIGASE_I"/>
    <property type="match status" value="1"/>
</dbReference>
<dbReference type="InterPro" id="IPR033910">
    <property type="entry name" value="GluRS_core"/>
</dbReference>
<evidence type="ECO:0000256" key="8">
    <source>
        <dbReference type="ARBA" id="ARBA00022917"/>
    </source>
</evidence>
<protein>
    <recommendedName>
        <fullName evidence="11">Glutamate--tRNA ligase</fullName>
        <ecNumber evidence="11">6.1.1.17</ecNumber>
    </recommendedName>
    <alternativeName>
        <fullName evidence="11">Glutamyl-tRNA synthetase</fullName>
        <shortName evidence="11">GluRS</shortName>
    </alternativeName>
</protein>
<dbReference type="KEGG" id="ppsc:EHS13_01010"/>
<name>A0A6B8RDI8_9BACL</name>
<dbReference type="PANTHER" id="PTHR43311:SF2">
    <property type="entry name" value="GLUTAMATE--TRNA LIGASE, MITOCHONDRIAL-RELATED"/>
    <property type="match status" value="1"/>
</dbReference>
<dbReference type="Gene3D" id="1.10.10.350">
    <property type="match status" value="1"/>
</dbReference>
<evidence type="ECO:0000256" key="1">
    <source>
        <dbReference type="ARBA" id="ARBA00004496"/>
    </source>
</evidence>
<comment type="function">
    <text evidence="11">Catalyzes the attachment of glutamate to tRNA(Glu) in a two-step reaction: glutamate is first activated by ATP to form Glu-AMP and then transferred to the acceptor end of tRNA(Glu).</text>
</comment>
<proteinExistence type="inferred from homology"/>
<dbReference type="InterPro" id="IPR045462">
    <property type="entry name" value="aa-tRNA-synth_I_cd-bd"/>
</dbReference>
<evidence type="ECO:0000256" key="9">
    <source>
        <dbReference type="ARBA" id="ARBA00023146"/>
    </source>
</evidence>
<keyword evidence="4 11" id="KW-0963">Cytoplasm</keyword>
<feature type="domain" description="Glutamyl/glutaminyl-tRNA synthetase class Ib catalytic" evidence="12">
    <location>
        <begin position="4"/>
        <end position="322"/>
    </location>
</feature>
<feature type="short sequence motif" description="'KMSKS' region" evidence="11">
    <location>
        <begin position="252"/>
        <end position="256"/>
    </location>
</feature>
<evidence type="ECO:0000256" key="10">
    <source>
        <dbReference type="ARBA" id="ARBA00048351"/>
    </source>
</evidence>
<dbReference type="InterPro" id="IPR020058">
    <property type="entry name" value="Glu/Gln-tRNA-synth_Ib_cat-dom"/>
</dbReference>
<sequence length="485" mass="55087">MTKEVRVRYAPSPTGHLHIGNARTALFNYLFARNLNGKFIIRIEDTDVKRNVEGGEESQLKYLRWLGIDWDESIDVGGPYGPYRQTERIEIYNKYWQQLIEQNLAYKCYCTEEELELEREEQTARGETPHYAGKHSNLTTEQQLAFEAEGRKPSVRFRVKAGQTYTFDDMVKGTISFEGDGIGDFVIVKKDGIPTYNFAVVIDDELMKISHVLRGEDHISNTPRQLMIYEALGWEPPIFGHMTLIVNEHHKKLSKRDESIVQFISQYDDLGYLPEALFNFIVLLGWSPVGEQEIFSREELIGIFTASRLSKSPAVFDTNKLSHINGHYIKALELPELVDLCIPHLQKAGLVPTEVDAALLEWITALVALNRDKLKAAAEIVEHSEVFFAEELHLDEEAQALLTEEYVPIILKSFLAQVEQIEILEASAVQVMMKQVQAETGFKGKPLFMSIRVALTGHAHGPDLNASLFLLGKNKVIARLQKILS</sequence>
<dbReference type="InterPro" id="IPR049940">
    <property type="entry name" value="GluQ/Sye"/>
</dbReference>
<dbReference type="InterPro" id="IPR020751">
    <property type="entry name" value="aa-tRNA-synth_I_codon-bd_sub2"/>
</dbReference>
<dbReference type="Gene3D" id="3.40.50.620">
    <property type="entry name" value="HUPs"/>
    <property type="match status" value="1"/>
</dbReference>
<dbReference type="Proteomes" id="UP000426246">
    <property type="component" value="Chromosome"/>
</dbReference>
<dbReference type="GO" id="GO:0000049">
    <property type="term" value="F:tRNA binding"/>
    <property type="evidence" value="ECO:0007669"/>
    <property type="project" value="InterPro"/>
</dbReference>
<dbReference type="OrthoDB" id="9807503at2"/>
<dbReference type="GO" id="GO:0006424">
    <property type="term" value="P:glutamyl-tRNA aminoacylation"/>
    <property type="evidence" value="ECO:0007669"/>
    <property type="project" value="UniProtKB-UniRule"/>
</dbReference>
<dbReference type="NCBIfam" id="TIGR00464">
    <property type="entry name" value="gltX_bact"/>
    <property type="match status" value="1"/>
</dbReference>
<keyword evidence="5 11" id="KW-0436">Ligase</keyword>
<keyword evidence="9 11" id="KW-0030">Aminoacyl-tRNA synthetase</keyword>
<evidence type="ECO:0000256" key="3">
    <source>
        <dbReference type="ARBA" id="ARBA00011245"/>
    </source>
</evidence>
<reference evidence="15" key="1">
    <citation type="submission" date="2018-11" db="EMBL/GenBank/DDBJ databases">
        <title>Complete genome sequence of Paenibacillus sp. ML311-T8.</title>
        <authorList>
            <person name="Nam Y.-D."/>
            <person name="Kang J."/>
            <person name="Chung W.-H."/>
            <person name="Park Y.S."/>
        </authorList>
    </citation>
    <scope>NUCLEOTIDE SEQUENCE [LARGE SCALE GENOMIC DNA]</scope>
    <source>
        <strain evidence="15">ML311-T8</strain>
    </source>
</reference>
<keyword evidence="15" id="KW-1185">Reference proteome</keyword>
<feature type="domain" description="Aminoacyl-tRNA synthetase class I anticodon-binding" evidence="13">
    <location>
        <begin position="336"/>
        <end position="483"/>
    </location>
</feature>
<dbReference type="EMBL" id="CP034235">
    <property type="protein sequence ID" value="QGQ93595.1"/>
    <property type="molecule type" value="Genomic_DNA"/>
</dbReference>
<dbReference type="FunFam" id="1.10.10.350:FF:000002">
    <property type="entry name" value="Glutamate--tRNA ligase"/>
    <property type="match status" value="1"/>
</dbReference>
<feature type="binding site" evidence="11">
    <location>
        <position position="255"/>
    </location>
    <ligand>
        <name>ATP</name>
        <dbReference type="ChEBI" id="CHEBI:30616"/>
    </ligand>
</feature>
<accession>A0A6B8RDI8</accession>
<keyword evidence="7 11" id="KW-0067">ATP-binding</keyword>
<evidence type="ECO:0000256" key="4">
    <source>
        <dbReference type="ARBA" id="ARBA00022490"/>
    </source>
</evidence>
<dbReference type="GO" id="GO:0005524">
    <property type="term" value="F:ATP binding"/>
    <property type="evidence" value="ECO:0007669"/>
    <property type="project" value="UniProtKB-UniRule"/>
</dbReference>
<comment type="caution">
    <text evidence="11">Lacks conserved residue(s) required for the propagation of feature annotation.</text>
</comment>
<evidence type="ECO:0000256" key="6">
    <source>
        <dbReference type="ARBA" id="ARBA00022741"/>
    </source>
</evidence>
<comment type="similarity">
    <text evidence="2 11">Belongs to the class-I aminoacyl-tRNA synthetase family. Glutamate--tRNA ligase type 1 subfamily.</text>
</comment>
<dbReference type="Pfam" id="PF19269">
    <property type="entry name" value="Anticodon_2"/>
    <property type="match status" value="1"/>
</dbReference>
<dbReference type="SUPFAM" id="SSF48163">
    <property type="entry name" value="An anticodon-binding domain of class I aminoacyl-tRNA synthetases"/>
    <property type="match status" value="1"/>
</dbReference>
<evidence type="ECO:0000256" key="7">
    <source>
        <dbReference type="ARBA" id="ARBA00022840"/>
    </source>
</evidence>
<dbReference type="EC" id="6.1.1.17" evidence="11"/>
<dbReference type="AlphaFoldDB" id="A0A6B8RDI8"/>
<keyword evidence="8 11" id="KW-0648">Protein biosynthesis</keyword>
<dbReference type="InterPro" id="IPR000924">
    <property type="entry name" value="Glu/Gln-tRNA-synth"/>
</dbReference>
<dbReference type="InterPro" id="IPR008925">
    <property type="entry name" value="aa_tRNA-synth_I_cd-bd_sf"/>
</dbReference>
<dbReference type="InterPro" id="IPR001412">
    <property type="entry name" value="aa-tRNA-synth_I_CS"/>
</dbReference>